<dbReference type="NCBIfam" id="NF006767">
    <property type="entry name" value="PRK09289.1"/>
    <property type="match status" value="1"/>
</dbReference>
<organism evidence="9 10">
    <name type="scientific">Triparma retinervis</name>
    <dbReference type="NCBI Taxonomy" id="2557542"/>
    <lineage>
        <taxon>Eukaryota</taxon>
        <taxon>Sar</taxon>
        <taxon>Stramenopiles</taxon>
        <taxon>Ochrophyta</taxon>
        <taxon>Bolidophyceae</taxon>
        <taxon>Parmales</taxon>
        <taxon>Triparmaceae</taxon>
        <taxon>Triparma</taxon>
    </lineage>
</organism>
<sequence>MFTGIIEEMGTVVSLETRDDMEMWDGTIGSGTELTIKDCPISLDGAYLGCSICVSGVCLTATDLGKEGEFKVGLAPETLRRSTLGTLIPGEKVNLERASEIGGRNSGHNVQGHVDGKGEIIDKWVDSDSLFIKIKASPDIMKFIVPKGFIAIDGTSLTICDVNHAEGWFTFMLIEYTQKKIIVPTKEIGMFVNLEVDVLMKGAESALAAIAPRIEELEKQVEELRAEVASLKG</sequence>
<protein>
    <recommendedName>
        <fullName evidence="4">Riboflavin synthase</fullName>
        <ecNumber evidence="3">2.5.1.9</ecNumber>
    </recommendedName>
</protein>
<dbReference type="OrthoDB" id="10258924at2759"/>
<dbReference type="InterPro" id="IPR026017">
    <property type="entry name" value="Lumazine-bd_dom"/>
</dbReference>
<evidence type="ECO:0000256" key="6">
    <source>
        <dbReference type="ARBA" id="ARBA00022679"/>
    </source>
</evidence>
<accession>A0A9W7E0I2</accession>
<keyword evidence="7" id="KW-0677">Repeat</keyword>
<dbReference type="PANTHER" id="PTHR21098:SF0">
    <property type="entry name" value="RIBOFLAVIN SYNTHASE"/>
    <property type="match status" value="1"/>
</dbReference>
<evidence type="ECO:0000259" key="8">
    <source>
        <dbReference type="PROSITE" id="PS51177"/>
    </source>
</evidence>
<name>A0A9W7E0I2_9STRA</name>
<proteinExistence type="predicted"/>
<dbReference type="InterPro" id="IPR023366">
    <property type="entry name" value="ATP_synth_asu-like_sf"/>
</dbReference>
<dbReference type="EMBL" id="BRXZ01001085">
    <property type="protein sequence ID" value="GMH61832.1"/>
    <property type="molecule type" value="Genomic_DNA"/>
</dbReference>
<dbReference type="InterPro" id="IPR017938">
    <property type="entry name" value="Riboflavin_synthase-like_b-brl"/>
</dbReference>
<keyword evidence="5" id="KW-0686">Riboflavin biosynthesis</keyword>
<evidence type="ECO:0000256" key="3">
    <source>
        <dbReference type="ARBA" id="ARBA00012827"/>
    </source>
</evidence>
<comment type="caution">
    <text evidence="9">The sequence shown here is derived from an EMBL/GenBank/DDBJ whole genome shotgun (WGS) entry which is preliminary data.</text>
</comment>
<keyword evidence="10" id="KW-1185">Reference proteome</keyword>
<dbReference type="EC" id="2.5.1.9" evidence="3"/>
<dbReference type="GO" id="GO:0004746">
    <property type="term" value="F:riboflavin synthase activity"/>
    <property type="evidence" value="ECO:0007669"/>
    <property type="project" value="UniProtKB-EC"/>
</dbReference>
<evidence type="ECO:0000256" key="2">
    <source>
        <dbReference type="ARBA" id="ARBA00004887"/>
    </source>
</evidence>
<evidence type="ECO:0000256" key="4">
    <source>
        <dbReference type="ARBA" id="ARBA00013950"/>
    </source>
</evidence>
<dbReference type="GO" id="GO:0009231">
    <property type="term" value="P:riboflavin biosynthetic process"/>
    <property type="evidence" value="ECO:0007669"/>
    <property type="project" value="UniProtKB-KW"/>
</dbReference>
<keyword evidence="6" id="KW-0808">Transferase</keyword>
<dbReference type="NCBIfam" id="TIGR00187">
    <property type="entry name" value="ribE"/>
    <property type="match status" value="1"/>
</dbReference>
<dbReference type="AlphaFoldDB" id="A0A9W7E0I2"/>
<dbReference type="FunFam" id="2.40.30.20:FF:000004">
    <property type="entry name" value="Riboflavin synthase, alpha subunit"/>
    <property type="match status" value="1"/>
</dbReference>
<feature type="domain" description="Lumazine-binding" evidence="8">
    <location>
        <begin position="109"/>
        <end position="207"/>
    </location>
</feature>
<comment type="pathway">
    <text evidence="2">Cofactor biosynthesis; riboflavin biosynthesis; riboflavin from 2-hydroxy-3-oxobutyl phosphate and 5-amino-6-(D-ribitylamino)uracil: step 2/2.</text>
</comment>
<feature type="domain" description="Lumazine-binding" evidence="8">
    <location>
        <begin position="1"/>
        <end position="108"/>
    </location>
</feature>
<dbReference type="CDD" id="cd00402">
    <property type="entry name" value="Riboflavin_synthase_like"/>
    <property type="match status" value="1"/>
</dbReference>
<evidence type="ECO:0000256" key="1">
    <source>
        <dbReference type="ARBA" id="ARBA00002803"/>
    </source>
</evidence>
<dbReference type="Gene3D" id="2.40.30.20">
    <property type="match status" value="2"/>
</dbReference>
<dbReference type="Proteomes" id="UP001165082">
    <property type="component" value="Unassembled WGS sequence"/>
</dbReference>
<dbReference type="PIRSF" id="PIRSF000498">
    <property type="entry name" value="Riboflavin_syn_A"/>
    <property type="match status" value="1"/>
</dbReference>
<dbReference type="InterPro" id="IPR001783">
    <property type="entry name" value="Lumazine-bd"/>
</dbReference>
<dbReference type="PANTHER" id="PTHR21098">
    <property type="entry name" value="RIBOFLAVIN SYNTHASE ALPHA CHAIN"/>
    <property type="match status" value="1"/>
</dbReference>
<evidence type="ECO:0000313" key="10">
    <source>
        <dbReference type="Proteomes" id="UP001165082"/>
    </source>
</evidence>
<evidence type="ECO:0000256" key="5">
    <source>
        <dbReference type="ARBA" id="ARBA00022619"/>
    </source>
</evidence>
<evidence type="ECO:0000313" key="9">
    <source>
        <dbReference type="EMBL" id="GMH61832.1"/>
    </source>
</evidence>
<reference evidence="9" key="1">
    <citation type="submission" date="2022-07" db="EMBL/GenBank/DDBJ databases">
        <title>Genome analysis of Parmales, a sister group of diatoms, reveals the evolutionary specialization of diatoms from phago-mixotrophs to photoautotrophs.</title>
        <authorList>
            <person name="Ban H."/>
            <person name="Sato S."/>
            <person name="Yoshikawa S."/>
            <person name="Kazumasa Y."/>
            <person name="Nakamura Y."/>
            <person name="Ichinomiya M."/>
            <person name="Saitoh K."/>
            <person name="Sato N."/>
            <person name="Blanc-Mathieu R."/>
            <person name="Endo H."/>
            <person name="Kuwata A."/>
            <person name="Ogata H."/>
        </authorList>
    </citation>
    <scope>NUCLEOTIDE SEQUENCE</scope>
</reference>
<dbReference type="SUPFAM" id="SSF63380">
    <property type="entry name" value="Riboflavin synthase domain-like"/>
    <property type="match status" value="2"/>
</dbReference>
<dbReference type="PROSITE" id="PS51177">
    <property type="entry name" value="LUMAZINE_BIND"/>
    <property type="match status" value="2"/>
</dbReference>
<comment type="function">
    <text evidence="1">Catalyzes the dismutation of two molecules of 6,7-dimethyl-8-ribityllumazine, resulting in the formation of riboflavin and 5-amino-6-(D-ribitylamino)uracil.</text>
</comment>
<evidence type="ECO:0000256" key="7">
    <source>
        <dbReference type="ARBA" id="ARBA00022737"/>
    </source>
</evidence>
<dbReference type="Pfam" id="PF00677">
    <property type="entry name" value="Lum_binding"/>
    <property type="match status" value="2"/>
</dbReference>
<gene>
    <name evidence="9" type="ORF">TrRE_jg10552</name>
</gene>